<organism evidence="1 2">
    <name type="scientific">Phyllobacterium myrsinacearum</name>
    <dbReference type="NCBI Taxonomy" id="28101"/>
    <lineage>
        <taxon>Bacteria</taxon>
        <taxon>Pseudomonadati</taxon>
        <taxon>Pseudomonadota</taxon>
        <taxon>Alphaproteobacteria</taxon>
        <taxon>Hyphomicrobiales</taxon>
        <taxon>Phyllobacteriaceae</taxon>
        <taxon>Phyllobacterium</taxon>
    </lineage>
</organism>
<sequence length="35" mass="3945">MMHPAQLSLPFQPIEGASEKAIISYWLKAFSSYSD</sequence>
<comment type="caution">
    <text evidence="1">The sequence shown here is derived from an EMBL/GenBank/DDBJ whole genome shotgun (WGS) entry which is preliminary data.</text>
</comment>
<protein>
    <submittedName>
        <fullName evidence="1">Uncharacterized protein</fullName>
    </submittedName>
</protein>
<keyword evidence="2" id="KW-1185">Reference proteome</keyword>
<reference evidence="1 2" key="1">
    <citation type="submission" date="2020-07" db="EMBL/GenBank/DDBJ databases">
        <title>Genomic Encyclopedia of Type Strains, Phase IV (KMG-V): Genome sequencing to study the core and pangenomes of soil and plant-associated prokaryotes.</title>
        <authorList>
            <person name="Whitman W."/>
        </authorList>
    </citation>
    <scope>NUCLEOTIDE SEQUENCE [LARGE SCALE GENOMIC DNA]</scope>
    <source>
        <strain evidence="1 2">AN3</strain>
    </source>
</reference>
<dbReference type="AlphaFoldDB" id="A0A839EED7"/>
<accession>A0A839EED7</accession>
<evidence type="ECO:0000313" key="2">
    <source>
        <dbReference type="Proteomes" id="UP000549052"/>
    </source>
</evidence>
<dbReference type="Proteomes" id="UP000549052">
    <property type="component" value="Unassembled WGS sequence"/>
</dbReference>
<gene>
    <name evidence="1" type="ORF">FHW16_000460</name>
</gene>
<dbReference type="EMBL" id="JACGXN010000001">
    <property type="protein sequence ID" value="MBA8876778.1"/>
    <property type="molecule type" value="Genomic_DNA"/>
</dbReference>
<name>A0A839EED7_9HYPH</name>
<evidence type="ECO:0000313" key="1">
    <source>
        <dbReference type="EMBL" id="MBA8876778.1"/>
    </source>
</evidence>
<proteinExistence type="predicted"/>